<dbReference type="Gene3D" id="3.40.50.300">
    <property type="entry name" value="P-loop containing nucleotide triphosphate hydrolases"/>
    <property type="match status" value="1"/>
</dbReference>
<evidence type="ECO:0000313" key="3">
    <source>
        <dbReference type="Proteomes" id="UP001152795"/>
    </source>
</evidence>
<gene>
    <name evidence="2" type="ORF">PACLA_8A089628</name>
</gene>
<name>A0A7D9JL96_PARCT</name>
<accession>A0A7D9JL96</accession>
<feature type="region of interest" description="Disordered" evidence="1">
    <location>
        <begin position="45"/>
        <end position="141"/>
    </location>
</feature>
<feature type="compositionally biased region" description="Polar residues" evidence="1">
    <location>
        <begin position="83"/>
        <end position="96"/>
    </location>
</feature>
<protein>
    <submittedName>
        <fullName evidence="2">Exodeoxyribonuclease V subunit gamma</fullName>
    </submittedName>
</protein>
<feature type="compositionally biased region" description="Polar residues" evidence="1">
    <location>
        <begin position="55"/>
        <end position="75"/>
    </location>
</feature>
<dbReference type="OrthoDB" id="1702031at2759"/>
<evidence type="ECO:0000313" key="2">
    <source>
        <dbReference type="EMBL" id="CAB4032262.1"/>
    </source>
</evidence>
<dbReference type="SUPFAM" id="SSF57997">
    <property type="entry name" value="Tropomyosin"/>
    <property type="match status" value="1"/>
</dbReference>
<dbReference type="AlphaFoldDB" id="A0A7D9JL96"/>
<organism evidence="2 3">
    <name type="scientific">Paramuricea clavata</name>
    <name type="common">Red gorgonian</name>
    <name type="synonym">Violescent sea-whip</name>
    <dbReference type="NCBI Taxonomy" id="317549"/>
    <lineage>
        <taxon>Eukaryota</taxon>
        <taxon>Metazoa</taxon>
        <taxon>Cnidaria</taxon>
        <taxon>Anthozoa</taxon>
        <taxon>Octocorallia</taxon>
        <taxon>Malacalcyonacea</taxon>
        <taxon>Plexauridae</taxon>
        <taxon>Paramuricea</taxon>
    </lineage>
</organism>
<proteinExistence type="predicted"/>
<sequence>MEEVAELRKSVETRDTKMTEISEVLDNFGKKLRDMLCRTEKLEELAAENSKGVERNSQGVERNSQGVERNSQGVKRNSEGVERNSQGVERNSQGVKRNSEGIERNSQGVERNSQGVEQNSQAVERNSQGVERNSQGVGRNSQAVERNLEKLELLEKKLRMEEDHGFQQFSKNKVPYGLRSLPRDMVERPSEVNEILGLLIPSNSKVGMVGSRSSDVFGIRGMGGLGKTVLALAVAWAASDSRQVIWLDIGETPDCLALINSLIKVLGGAVSFSDIHAAQAWIKANT</sequence>
<dbReference type="EMBL" id="CACRXK020018270">
    <property type="protein sequence ID" value="CAB4032262.1"/>
    <property type="molecule type" value="Genomic_DNA"/>
</dbReference>
<dbReference type="Gene3D" id="1.20.5.340">
    <property type="match status" value="1"/>
</dbReference>
<feature type="non-terminal residue" evidence="2">
    <location>
        <position position="286"/>
    </location>
</feature>
<dbReference type="Proteomes" id="UP001152795">
    <property type="component" value="Unassembled WGS sequence"/>
</dbReference>
<comment type="caution">
    <text evidence="2">The sequence shown here is derived from an EMBL/GenBank/DDBJ whole genome shotgun (WGS) entry which is preliminary data.</text>
</comment>
<feature type="compositionally biased region" description="Polar residues" evidence="1">
    <location>
        <begin position="104"/>
        <end position="141"/>
    </location>
</feature>
<dbReference type="SUPFAM" id="SSF52540">
    <property type="entry name" value="P-loop containing nucleoside triphosphate hydrolases"/>
    <property type="match status" value="1"/>
</dbReference>
<evidence type="ECO:0000256" key="1">
    <source>
        <dbReference type="SAM" id="MobiDB-lite"/>
    </source>
</evidence>
<reference evidence="2" key="1">
    <citation type="submission" date="2020-04" db="EMBL/GenBank/DDBJ databases">
        <authorList>
            <person name="Alioto T."/>
            <person name="Alioto T."/>
            <person name="Gomez Garrido J."/>
        </authorList>
    </citation>
    <scope>NUCLEOTIDE SEQUENCE</scope>
    <source>
        <strain evidence="2">A484AB</strain>
    </source>
</reference>
<keyword evidence="3" id="KW-1185">Reference proteome</keyword>
<dbReference type="InterPro" id="IPR027417">
    <property type="entry name" value="P-loop_NTPase"/>
</dbReference>